<dbReference type="RefSeq" id="XP_009175340.1">
    <property type="nucleotide sequence ID" value="XM_009177076.1"/>
</dbReference>
<proteinExistence type="inferred from homology"/>
<organism evidence="2 3">
    <name type="scientific">Opisthorchis viverrini</name>
    <name type="common">Southeast Asian liver fluke</name>
    <dbReference type="NCBI Taxonomy" id="6198"/>
    <lineage>
        <taxon>Eukaryota</taxon>
        <taxon>Metazoa</taxon>
        <taxon>Spiralia</taxon>
        <taxon>Lophotrochozoa</taxon>
        <taxon>Platyhelminthes</taxon>
        <taxon>Trematoda</taxon>
        <taxon>Digenea</taxon>
        <taxon>Opisthorchiida</taxon>
        <taxon>Opisthorchiata</taxon>
        <taxon>Opisthorchiidae</taxon>
        <taxon>Opisthorchis</taxon>
    </lineage>
</organism>
<dbReference type="SUPFAM" id="SSF56747">
    <property type="entry name" value="Prim-pol domain"/>
    <property type="match status" value="1"/>
</dbReference>
<gene>
    <name evidence="2" type="ORF">T265_15217</name>
</gene>
<dbReference type="STRING" id="6198.A0A074Z1I0"/>
<dbReference type="GeneID" id="20329382"/>
<feature type="non-terminal residue" evidence="2">
    <location>
        <position position="1"/>
    </location>
</feature>
<dbReference type="CTD" id="20329382"/>
<protein>
    <submittedName>
        <fullName evidence="2">Uncharacterized protein</fullName>
    </submittedName>
</protein>
<dbReference type="PANTHER" id="PTHR10536">
    <property type="entry name" value="DNA PRIMASE SMALL SUBUNIT"/>
    <property type="match status" value="1"/>
</dbReference>
<keyword evidence="3" id="KW-1185">Reference proteome</keyword>
<dbReference type="AlphaFoldDB" id="A0A074Z1I0"/>
<evidence type="ECO:0000313" key="2">
    <source>
        <dbReference type="EMBL" id="KER20911.1"/>
    </source>
</evidence>
<dbReference type="Gene3D" id="3.90.920.10">
    <property type="entry name" value="DNA primase, PRIM domain"/>
    <property type="match status" value="1"/>
</dbReference>
<dbReference type="KEGG" id="ovi:T265_15217"/>
<dbReference type="OrthoDB" id="19606at2759"/>
<evidence type="ECO:0000313" key="3">
    <source>
        <dbReference type="Proteomes" id="UP000054324"/>
    </source>
</evidence>
<name>A0A074Z1I0_OPIVI</name>
<reference evidence="2 3" key="1">
    <citation type="submission" date="2013-11" db="EMBL/GenBank/DDBJ databases">
        <title>Opisthorchis viverrini - life in the bile duct.</title>
        <authorList>
            <person name="Young N.D."/>
            <person name="Nagarajan N."/>
            <person name="Lin S.J."/>
            <person name="Korhonen P.K."/>
            <person name="Jex A.R."/>
            <person name="Hall R.S."/>
            <person name="Safavi-Hemami H."/>
            <person name="Kaewkong W."/>
            <person name="Bertrand D."/>
            <person name="Gao S."/>
            <person name="Seet Q."/>
            <person name="Wongkham S."/>
            <person name="Teh B.T."/>
            <person name="Wongkham C."/>
            <person name="Intapan P.M."/>
            <person name="Maleewong W."/>
            <person name="Yang X."/>
            <person name="Hu M."/>
            <person name="Wang Z."/>
            <person name="Hofmann A."/>
            <person name="Sternberg P.W."/>
            <person name="Tan P."/>
            <person name="Wang J."/>
            <person name="Gasser R.B."/>
        </authorList>
    </citation>
    <scope>NUCLEOTIDE SEQUENCE [LARGE SCALE GENOMIC DNA]</scope>
</reference>
<comment type="similarity">
    <text evidence="1">Belongs to the eukaryotic-type primase small subunit family.</text>
</comment>
<dbReference type="Proteomes" id="UP000054324">
    <property type="component" value="Unassembled WGS sequence"/>
</dbReference>
<dbReference type="EMBL" id="KL597010">
    <property type="protein sequence ID" value="KER20911.1"/>
    <property type="molecule type" value="Genomic_DNA"/>
</dbReference>
<accession>A0A074Z1I0</accession>
<sequence>LARREFSFTLAGDVYLRYQSFETSSEFRKELVKLCPHKIDIGAVYSTAPKKHRAILPSSFKFDTRFISVKCKVLLQDWVGSNPNLMLSDKPIEAADEFVYLGSCIILSGLV</sequence>
<evidence type="ECO:0000256" key="1">
    <source>
        <dbReference type="ARBA" id="ARBA00009762"/>
    </source>
</evidence>